<organism evidence="3 4">
    <name type="scientific">Streptomyces varsoviensis</name>
    <dbReference type="NCBI Taxonomy" id="67373"/>
    <lineage>
        <taxon>Bacteria</taxon>
        <taxon>Bacillati</taxon>
        <taxon>Actinomycetota</taxon>
        <taxon>Actinomycetes</taxon>
        <taxon>Kitasatosporales</taxon>
        <taxon>Streptomycetaceae</taxon>
        <taxon>Streptomyces</taxon>
    </lineage>
</organism>
<dbReference type="PANTHER" id="PTHR43384">
    <property type="entry name" value="SEPTUM SITE-DETERMINING PROTEIN MIND HOMOLOG, CHLOROPLASTIC-RELATED"/>
    <property type="match status" value="1"/>
</dbReference>
<dbReference type="NCBIfam" id="NF040564">
    <property type="entry name" value="SCO2523_fam"/>
    <property type="match status" value="1"/>
</dbReference>
<dbReference type="PANTHER" id="PTHR43384:SF6">
    <property type="entry name" value="SEPTUM SITE-DETERMINING PROTEIN MIND HOMOLOG, CHLOROPLASTIC"/>
    <property type="match status" value="1"/>
</dbReference>
<dbReference type="RefSeq" id="WP_030879926.1">
    <property type="nucleotide sequence ID" value="NZ_JBIRHZ010000006.1"/>
</dbReference>
<sequence>MLVFAASDKGGTGRSVTSANLAYRRSLRGDDVCYLDFDFGSPTAAAVFDVPGSLRGVESGGLHSYLQGKVTEPHRIDVWADTENEALRQRPTGSGQLVLVPGDRSGGEFATNRDAVRRCVSLFLRLEEEFDVILVDLSAGRSYAVDMALDATSRPEARGLLTRWLVFHRWTRQHIVAASGLVFGDRGVVAGGVARGHDKERLLSSIRFVRAAVPDPESPLLAHVPAPQSAWLRKCDQDLREFASAQQVGYSRVLSTVPLEPVLQWREQLITDEDVLASKVANRATREALEELADKLDDEGAWGER</sequence>
<reference evidence="3 4" key="1">
    <citation type="submission" date="2015-07" db="EMBL/GenBank/DDBJ databases">
        <authorList>
            <person name="Ju K.-S."/>
            <person name="Doroghazi J.R."/>
            <person name="Metcalf W.W."/>
        </authorList>
    </citation>
    <scope>NUCLEOTIDE SEQUENCE [LARGE SCALE GENOMIC DNA]</scope>
    <source>
        <strain evidence="3 4">NRRL B-3589</strain>
    </source>
</reference>
<evidence type="ECO:0000313" key="4">
    <source>
        <dbReference type="Proteomes" id="UP000037020"/>
    </source>
</evidence>
<keyword evidence="1" id="KW-0547">Nucleotide-binding</keyword>
<dbReference type="InterPro" id="IPR050625">
    <property type="entry name" value="ParA/MinD_ATPase"/>
</dbReference>
<keyword evidence="3" id="KW-0238">DNA-binding</keyword>
<accession>A0ABR5JAV9</accession>
<dbReference type="Gene3D" id="3.40.50.300">
    <property type="entry name" value="P-loop containing nucleotide triphosphate hydrolases"/>
    <property type="match status" value="1"/>
</dbReference>
<evidence type="ECO:0000256" key="1">
    <source>
        <dbReference type="ARBA" id="ARBA00022741"/>
    </source>
</evidence>
<proteinExistence type="predicted"/>
<dbReference type="EMBL" id="LGUT01000649">
    <property type="protein sequence ID" value="KOG90580.1"/>
    <property type="molecule type" value="Genomic_DNA"/>
</dbReference>
<dbReference type="InterPro" id="IPR027417">
    <property type="entry name" value="P-loop_NTPase"/>
</dbReference>
<evidence type="ECO:0000256" key="2">
    <source>
        <dbReference type="ARBA" id="ARBA00022840"/>
    </source>
</evidence>
<evidence type="ECO:0000313" key="3">
    <source>
        <dbReference type="EMBL" id="KOG90580.1"/>
    </source>
</evidence>
<keyword evidence="4" id="KW-1185">Reference proteome</keyword>
<gene>
    <name evidence="3" type="ORF">ADK38_07935</name>
</gene>
<name>A0ABR5JAV9_9ACTN</name>
<dbReference type="SUPFAM" id="SSF52540">
    <property type="entry name" value="P-loop containing nucleoside triphosphate hydrolases"/>
    <property type="match status" value="1"/>
</dbReference>
<protein>
    <submittedName>
        <fullName evidence="3">DNA-binding protein</fullName>
    </submittedName>
</protein>
<keyword evidence="2" id="KW-0067">ATP-binding</keyword>
<dbReference type="GO" id="GO:0003677">
    <property type="term" value="F:DNA binding"/>
    <property type="evidence" value="ECO:0007669"/>
    <property type="project" value="UniProtKB-KW"/>
</dbReference>
<dbReference type="Proteomes" id="UP000037020">
    <property type="component" value="Unassembled WGS sequence"/>
</dbReference>
<comment type="caution">
    <text evidence="3">The sequence shown here is derived from an EMBL/GenBank/DDBJ whole genome shotgun (WGS) entry which is preliminary data.</text>
</comment>